<comment type="similarity">
    <text evidence="1 9">Belongs to the phage and mitochondrial RNA polymerase family.</text>
</comment>
<evidence type="ECO:0000256" key="2">
    <source>
        <dbReference type="ARBA" id="ARBA00012418"/>
    </source>
</evidence>
<evidence type="ECO:0000256" key="8">
    <source>
        <dbReference type="ARBA" id="ARBA00048552"/>
    </source>
</evidence>
<dbReference type="GO" id="GO:0001018">
    <property type="term" value="F:mitochondrial promoter sequence-specific DNA binding"/>
    <property type="evidence" value="ECO:0007669"/>
    <property type="project" value="TreeGrafter"/>
</dbReference>
<reference evidence="11 13" key="2">
    <citation type="journal article" date="2013" name="Nature">
        <title>Insights into bilaterian evolution from three spiralian genomes.</title>
        <authorList>
            <person name="Simakov O."/>
            <person name="Marletaz F."/>
            <person name="Cho S.J."/>
            <person name="Edsinger-Gonzales E."/>
            <person name="Havlak P."/>
            <person name="Hellsten U."/>
            <person name="Kuo D.H."/>
            <person name="Larsson T."/>
            <person name="Lv J."/>
            <person name="Arendt D."/>
            <person name="Savage R."/>
            <person name="Osoegawa K."/>
            <person name="de Jong P."/>
            <person name="Grimwood J."/>
            <person name="Chapman J.A."/>
            <person name="Shapiro H."/>
            <person name="Aerts A."/>
            <person name="Otillar R.P."/>
            <person name="Terry A.Y."/>
            <person name="Boore J.L."/>
            <person name="Grigoriev I.V."/>
            <person name="Lindberg D.R."/>
            <person name="Seaver E.C."/>
            <person name="Weisblat D.A."/>
            <person name="Putnam N.H."/>
            <person name="Rokhsar D.S."/>
        </authorList>
    </citation>
    <scope>NUCLEOTIDE SEQUENCE</scope>
    <source>
        <strain evidence="11 13">I ESC-2004</strain>
    </source>
</reference>
<organism evidence="11">
    <name type="scientific">Capitella teleta</name>
    <name type="common">Polychaete worm</name>
    <dbReference type="NCBI Taxonomy" id="283909"/>
    <lineage>
        <taxon>Eukaryota</taxon>
        <taxon>Metazoa</taxon>
        <taxon>Spiralia</taxon>
        <taxon>Lophotrochozoa</taxon>
        <taxon>Annelida</taxon>
        <taxon>Polychaeta</taxon>
        <taxon>Sedentaria</taxon>
        <taxon>Scolecida</taxon>
        <taxon>Capitellidae</taxon>
        <taxon>Capitella</taxon>
    </lineage>
</organism>
<dbReference type="AlphaFoldDB" id="R7VAU6"/>
<evidence type="ECO:0000256" key="3">
    <source>
        <dbReference type="ARBA" id="ARBA00022478"/>
    </source>
</evidence>
<dbReference type="PROSITE" id="PS00489">
    <property type="entry name" value="RNA_POL_PHAGE_2"/>
    <property type="match status" value="1"/>
</dbReference>
<evidence type="ECO:0000313" key="12">
    <source>
        <dbReference type="EnsemblMetazoa" id="CapteP156688"/>
    </source>
</evidence>
<dbReference type="EMBL" id="AMQN01004481">
    <property type="status" value="NOT_ANNOTATED_CDS"/>
    <property type="molecule type" value="Genomic_DNA"/>
</dbReference>
<dbReference type="HOGENOM" id="CLU_003364_3_1_1"/>
<dbReference type="GO" id="GO:0003899">
    <property type="term" value="F:DNA-directed RNA polymerase activity"/>
    <property type="evidence" value="ECO:0007669"/>
    <property type="project" value="UniProtKB-EC"/>
</dbReference>
<dbReference type="GO" id="GO:0034245">
    <property type="term" value="C:mitochondrial DNA-directed RNA polymerase complex"/>
    <property type="evidence" value="ECO:0007669"/>
    <property type="project" value="TreeGrafter"/>
</dbReference>
<dbReference type="PANTHER" id="PTHR10102">
    <property type="entry name" value="DNA-DIRECTED RNA POLYMERASE, MITOCHONDRIAL"/>
    <property type="match status" value="1"/>
</dbReference>
<dbReference type="PROSITE" id="PS00900">
    <property type="entry name" value="RNA_POL_PHAGE_1"/>
    <property type="match status" value="1"/>
</dbReference>
<dbReference type="PANTHER" id="PTHR10102:SF0">
    <property type="entry name" value="DNA-DIRECTED RNA POLYMERASE, MITOCHONDRIAL"/>
    <property type="match status" value="1"/>
</dbReference>
<dbReference type="EMBL" id="KB293638">
    <property type="protein sequence ID" value="ELU15709.1"/>
    <property type="molecule type" value="Genomic_DNA"/>
</dbReference>
<keyword evidence="4 9" id="KW-0808">Transferase</keyword>
<dbReference type="STRING" id="283909.R7VAU6"/>
<evidence type="ECO:0000256" key="1">
    <source>
        <dbReference type="ARBA" id="ARBA00009493"/>
    </source>
</evidence>
<reference evidence="12" key="3">
    <citation type="submission" date="2015-06" db="UniProtKB">
        <authorList>
            <consortium name="EnsemblMetazoa"/>
        </authorList>
    </citation>
    <scope>IDENTIFICATION</scope>
</reference>
<evidence type="ECO:0000259" key="10">
    <source>
        <dbReference type="Pfam" id="PF00940"/>
    </source>
</evidence>
<dbReference type="GO" id="GO:0006390">
    <property type="term" value="P:mitochondrial transcription"/>
    <property type="evidence" value="ECO:0007669"/>
    <property type="project" value="TreeGrafter"/>
</dbReference>
<dbReference type="Gene3D" id="1.10.287.280">
    <property type="match status" value="1"/>
</dbReference>
<dbReference type="OMA" id="ESETTIC"/>
<dbReference type="Gene3D" id="1.10.1320.10">
    <property type="entry name" value="DNA-directed RNA polymerase, N-terminal domain"/>
    <property type="match status" value="1"/>
</dbReference>
<dbReference type="InterPro" id="IPR043502">
    <property type="entry name" value="DNA/RNA_pol_sf"/>
</dbReference>
<dbReference type="EnsemblMetazoa" id="CapteT156688">
    <property type="protein sequence ID" value="CapteP156688"/>
    <property type="gene ID" value="CapteG156688"/>
</dbReference>
<dbReference type="Pfam" id="PF00940">
    <property type="entry name" value="RNA_pol"/>
    <property type="match status" value="1"/>
</dbReference>
<dbReference type="OrthoDB" id="276422at2759"/>
<evidence type="ECO:0000313" key="13">
    <source>
        <dbReference type="Proteomes" id="UP000014760"/>
    </source>
</evidence>
<dbReference type="Gene3D" id="1.10.150.20">
    <property type="entry name" value="5' to 3' exonuclease, C-terminal subdomain"/>
    <property type="match status" value="1"/>
</dbReference>
<accession>R7VAU6</accession>
<feature type="domain" description="DNA-directed RNA polymerase C-terminal" evidence="10">
    <location>
        <begin position="205"/>
        <end position="561"/>
    </location>
</feature>
<evidence type="ECO:0000313" key="11">
    <source>
        <dbReference type="EMBL" id="ELU15709.1"/>
    </source>
</evidence>
<proteinExistence type="inferred from homology"/>
<reference evidence="13" key="1">
    <citation type="submission" date="2012-12" db="EMBL/GenBank/DDBJ databases">
        <authorList>
            <person name="Hellsten U."/>
            <person name="Grimwood J."/>
            <person name="Chapman J.A."/>
            <person name="Shapiro H."/>
            <person name="Aerts A."/>
            <person name="Otillar R.P."/>
            <person name="Terry A.Y."/>
            <person name="Boore J.L."/>
            <person name="Simakov O."/>
            <person name="Marletaz F."/>
            <person name="Cho S.-J."/>
            <person name="Edsinger-Gonzales E."/>
            <person name="Havlak P."/>
            <person name="Kuo D.-H."/>
            <person name="Larsson T."/>
            <person name="Lv J."/>
            <person name="Arendt D."/>
            <person name="Savage R."/>
            <person name="Osoegawa K."/>
            <person name="de Jong P."/>
            <person name="Lindberg D.R."/>
            <person name="Seaver E.C."/>
            <person name="Weisblat D.A."/>
            <person name="Putnam N.H."/>
            <person name="Grigoriev I.V."/>
            <person name="Rokhsar D.S."/>
        </authorList>
    </citation>
    <scope>NUCLEOTIDE SEQUENCE</scope>
    <source>
        <strain evidence="13">I ESC-2004</strain>
    </source>
</reference>
<dbReference type="InterPro" id="IPR002092">
    <property type="entry name" value="DNA-dir_Rpol_phage-type"/>
</dbReference>
<keyword evidence="6" id="KW-0809">Transit peptide</keyword>
<evidence type="ECO:0000256" key="9">
    <source>
        <dbReference type="RuleBase" id="RU003805"/>
    </source>
</evidence>
<evidence type="ECO:0000256" key="6">
    <source>
        <dbReference type="ARBA" id="ARBA00022946"/>
    </source>
</evidence>
<dbReference type="EC" id="2.7.7.6" evidence="2 9"/>
<dbReference type="FunFam" id="1.10.287.280:FF:000001">
    <property type="entry name" value="DNA-directed RNA polymerase"/>
    <property type="match status" value="1"/>
</dbReference>
<gene>
    <name evidence="11" type="ORF">CAPTEDRAFT_156688</name>
</gene>
<dbReference type="Proteomes" id="UP000014760">
    <property type="component" value="Unassembled WGS sequence"/>
</dbReference>
<keyword evidence="7 9" id="KW-0804">Transcription</keyword>
<dbReference type="InterPro" id="IPR037159">
    <property type="entry name" value="RNA_POL_N_sf"/>
</dbReference>
<evidence type="ECO:0000256" key="5">
    <source>
        <dbReference type="ARBA" id="ARBA00022695"/>
    </source>
</evidence>
<dbReference type="EMBL" id="AMQN01004480">
    <property type="status" value="NOT_ANNOTATED_CDS"/>
    <property type="molecule type" value="Genomic_DNA"/>
</dbReference>
<sequence length="601" mass="67427">MPHPVLCMLFRTAKLKQVTFSPIELPSVIPPVPWTSHKHGADIFSTVELIRHADDVRRDTLLSTPLQKVLPTLDALNTVGACPWIINKKVLDVMVEVFKTGGSEQLDVPCSIHDIPLPPKIHSWCPAAVWHRLLLEGSIAVDFSSNVSKCRNVKQQKEKNSPVEKSLRSDVWTLLTSMSLKSTFPAVEVPGSDLSRGIMVFGQGKPLGASGLDWLKIHCINLTGLKKRSPNSERLAYANEVMDDILDSAERPLSGRGWWKDADEPWQTLATCMEIAAASQSPDPSAFVSHLPVHQDGSCNGLQHYAALGRDVEGAKSINLHPMDTPRDVYSDVVELVESVRADDAMKGNEIAKVLEGHIQRKVIKQTIMTTVYGVTIYGARKQIQGQLEDLETFPQEHVSAAKNYLTAKTLSSLEQMFTSARQIQDWFVLMAMLVTRVRGNLVSWRTPLGWPVVQYYASHNHTFSKLSGEKALLVKPKSRKQMNAFPPNFIHSLDASHMMLTAVHCQRKGITFASVHDCFWTHPCHIPVMNKICREQFVSLHNYPILEELSELMSEQHGFHINETGEVAELKKVFNYVLTRVPERGEFELENVLDSTYFFS</sequence>
<protein>
    <recommendedName>
        <fullName evidence="2 9">DNA-directed RNA polymerase</fullName>
        <ecNumber evidence="2 9">2.7.7.6</ecNumber>
    </recommendedName>
</protein>
<dbReference type="SUPFAM" id="SSF56672">
    <property type="entry name" value="DNA/RNA polymerases"/>
    <property type="match status" value="1"/>
</dbReference>
<evidence type="ECO:0000256" key="4">
    <source>
        <dbReference type="ARBA" id="ARBA00022679"/>
    </source>
</evidence>
<dbReference type="InterPro" id="IPR046950">
    <property type="entry name" value="DNA-dir_Rpol_C_phage-type"/>
</dbReference>
<comment type="function">
    <text evidence="9">DNA-dependent RNA polymerase catalyzes the transcription of DNA into RNA using the four ribonucleoside triphosphates as substrates.</text>
</comment>
<comment type="catalytic activity">
    <reaction evidence="8 9">
        <text>RNA(n) + a ribonucleoside 5'-triphosphate = RNA(n+1) + diphosphate</text>
        <dbReference type="Rhea" id="RHEA:21248"/>
        <dbReference type="Rhea" id="RHEA-COMP:14527"/>
        <dbReference type="Rhea" id="RHEA-COMP:17342"/>
        <dbReference type="ChEBI" id="CHEBI:33019"/>
        <dbReference type="ChEBI" id="CHEBI:61557"/>
        <dbReference type="ChEBI" id="CHEBI:140395"/>
        <dbReference type="EC" id="2.7.7.6"/>
    </reaction>
</comment>
<evidence type="ECO:0000256" key="7">
    <source>
        <dbReference type="ARBA" id="ARBA00023163"/>
    </source>
</evidence>
<keyword evidence="3 9" id="KW-0240">DNA-directed RNA polymerase</keyword>
<name>R7VAU6_CAPTE</name>
<keyword evidence="13" id="KW-1185">Reference proteome</keyword>
<keyword evidence="5 9" id="KW-0548">Nucleotidyltransferase</keyword>